<name>A0ABW3N135_9MICO</name>
<dbReference type="Pfam" id="PF11716">
    <property type="entry name" value="MDMPI_N"/>
    <property type="match status" value="1"/>
</dbReference>
<dbReference type="Gene3D" id="1.20.120.450">
    <property type="entry name" value="dinb family like domain"/>
    <property type="match status" value="1"/>
</dbReference>
<dbReference type="InterPro" id="IPR017517">
    <property type="entry name" value="Maleyloyr_isom"/>
</dbReference>
<protein>
    <submittedName>
        <fullName evidence="2">Maleylpyruvate isomerase family mycothiol-dependent enzyme</fullName>
    </submittedName>
</protein>
<dbReference type="GO" id="GO:0016853">
    <property type="term" value="F:isomerase activity"/>
    <property type="evidence" value="ECO:0007669"/>
    <property type="project" value="UniProtKB-KW"/>
</dbReference>
<dbReference type="Proteomes" id="UP001597046">
    <property type="component" value="Unassembled WGS sequence"/>
</dbReference>
<sequence>MDGWNAMTPQGKSTMLRVVRQEADQFFDLVDREDSWEAPTGAGHWQVRDVVAHLVDTTESYFRAFDSVRDQREVEPAYGLPGMAARADAMAQALRSEPQAALLDRARADFAKMMEIFDGLSDDDWTDLMVPHFYMGPLPSFFFPAFQLMDYGVHSWDVRQGTGRAHGLSGEAADLLTPFMFVLWQYTTNPVTPDDVCEIGIRITSGPNAGDTHVSLTEEGFAYSPGAVEGGTVLEFDPGSFVLTAFGRSNAGTIRGDRAVADRFLNIFFRI</sequence>
<gene>
    <name evidence="2" type="ORF">ACFQ2V_19820</name>
</gene>
<dbReference type="InterPro" id="IPR034660">
    <property type="entry name" value="DinB/YfiT-like"/>
</dbReference>
<feature type="domain" description="Mycothiol-dependent maleylpyruvate isomerase metal-binding" evidence="1">
    <location>
        <begin position="20"/>
        <end position="159"/>
    </location>
</feature>
<dbReference type="RefSeq" id="WP_386054668.1">
    <property type="nucleotide sequence ID" value="NZ_JBHTKH010000021.1"/>
</dbReference>
<evidence type="ECO:0000313" key="3">
    <source>
        <dbReference type="Proteomes" id="UP001597046"/>
    </source>
</evidence>
<accession>A0ABW3N135</accession>
<dbReference type="InterPro" id="IPR024344">
    <property type="entry name" value="MDMPI_metal-binding"/>
</dbReference>
<dbReference type="EMBL" id="JBHTKH010000021">
    <property type="protein sequence ID" value="MFD1056561.1"/>
    <property type="molecule type" value="Genomic_DNA"/>
</dbReference>
<reference evidence="3" key="1">
    <citation type="journal article" date="2019" name="Int. J. Syst. Evol. Microbiol.">
        <title>The Global Catalogue of Microorganisms (GCM) 10K type strain sequencing project: providing services to taxonomists for standard genome sequencing and annotation.</title>
        <authorList>
            <consortium name="The Broad Institute Genomics Platform"/>
            <consortium name="The Broad Institute Genome Sequencing Center for Infectious Disease"/>
            <person name="Wu L."/>
            <person name="Ma J."/>
        </authorList>
    </citation>
    <scope>NUCLEOTIDE SEQUENCE [LARGE SCALE GENOMIC DNA]</scope>
    <source>
        <strain evidence="3">CCUG 57508</strain>
    </source>
</reference>
<dbReference type="SUPFAM" id="SSF109854">
    <property type="entry name" value="DinB/YfiT-like putative metalloenzymes"/>
    <property type="match status" value="1"/>
</dbReference>
<keyword evidence="2" id="KW-0413">Isomerase</keyword>
<organism evidence="2 3">
    <name type="scientific">Terrabacter terrigena</name>
    <dbReference type="NCBI Taxonomy" id="574718"/>
    <lineage>
        <taxon>Bacteria</taxon>
        <taxon>Bacillati</taxon>
        <taxon>Actinomycetota</taxon>
        <taxon>Actinomycetes</taxon>
        <taxon>Micrococcales</taxon>
        <taxon>Intrasporangiaceae</taxon>
        <taxon>Terrabacter</taxon>
    </lineage>
</organism>
<dbReference type="NCBIfam" id="TIGR03083">
    <property type="entry name" value="maleylpyruvate isomerase family mycothiol-dependent enzyme"/>
    <property type="match status" value="1"/>
</dbReference>
<keyword evidence="3" id="KW-1185">Reference proteome</keyword>
<comment type="caution">
    <text evidence="2">The sequence shown here is derived from an EMBL/GenBank/DDBJ whole genome shotgun (WGS) entry which is preliminary data.</text>
</comment>
<evidence type="ECO:0000259" key="1">
    <source>
        <dbReference type="Pfam" id="PF11716"/>
    </source>
</evidence>
<evidence type="ECO:0000313" key="2">
    <source>
        <dbReference type="EMBL" id="MFD1056561.1"/>
    </source>
</evidence>
<proteinExistence type="predicted"/>